<dbReference type="PANTHER" id="PTHR42870:SF1">
    <property type="entry name" value="NON-SPECIFIC LIPID-TRANSFER PROTEIN-LIKE 2"/>
    <property type="match status" value="1"/>
</dbReference>
<dbReference type="Pfam" id="PF22691">
    <property type="entry name" value="Thiolase_C_1"/>
    <property type="match status" value="1"/>
</dbReference>
<evidence type="ECO:0000259" key="1">
    <source>
        <dbReference type="Pfam" id="PF00108"/>
    </source>
</evidence>
<evidence type="ECO:0000313" key="4">
    <source>
        <dbReference type="Proteomes" id="UP000215027"/>
    </source>
</evidence>
<accession>A0A160T139</accession>
<protein>
    <recommendedName>
        <fullName evidence="5">Acetyl-CoA acetyltransferase</fullName>
    </recommendedName>
</protein>
<evidence type="ECO:0000259" key="2">
    <source>
        <dbReference type="Pfam" id="PF22691"/>
    </source>
</evidence>
<dbReference type="Proteomes" id="UP000215027">
    <property type="component" value="Chromosome I"/>
</dbReference>
<dbReference type="InterPro" id="IPR016039">
    <property type="entry name" value="Thiolase-like"/>
</dbReference>
<evidence type="ECO:0000313" key="3">
    <source>
        <dbReference type="EMBL" id="CUS03536.2"/>
    </source>
</evidence>
<dbReference type="KEGG" id="pbf:CFX0092_A1658"/>
<dbReference type="SUPFAM" id="SSF53901">
    <property type="entry name" value="Thiolase-like"/>
    <property type="match status" value="1"/>
</dbReference>
<dbReference type="PANTHER" id="PTHR42870">
    <property type="entry name" value="ACETYL-COA C-ACETYLTRANSFERASE"/>
    <property type="match status" value="1"/>
</dbReference>
<dbReference type="EMBL" id="LN890655">
    <property type="protein sequence ID" value="CUS03536.2"/>
    <property type="molecule type" value="Genomic_DNA"/>
</dbReference>
<feature type="domain" description="Thiolase C-terminal" evidence="2">
    <location>
        <begin position="241"/>
        <end position="382"/>
    </location>
</feature>
<dbReference type="Gene3D" id="3.40.47.10">
    <property type="match status" value="1"/>
</dbReference>
<dbReference type="PIRSF" id="PIRSF000429">
    <property type="entry name" value="Ac-CoA_Ac_transf"/>
    <property type="match status" value="1"/>
</dbReference>
<gene>
    <name evidence="3" type="ORF">CFX0092_A1658</name>
</gene>
<dbReference type="NCBIfam" id="NF004720">
    <property type="entry name" value="PRK06064.1"/>
    <property type="match status" value="1"/>
</dbReference>
<dbReference type="InterPro" id="IPR002155">
    <property type="entry name" value="Thiolase"/>
</dbReference>
<name>A0A160T139_9CHLR</name>
<dbReference type="Pfam" id="PF00108">
    <property type="entry name" value="Thiolase_N"/>
    <property type="match status" value="1"/>
</dbReference>
<keyword evidence="4" id="KW-1185">Reference proteome</keyword>
<organism evidence="3 4">
    <name type="scientific">Candidatus Promineifilum breve</name>
    <dbReference type="NCBI Taxonomy" id="1806508"/>
    <lineage>
        <taxon>Bacteria</taxon>
        <taxon>Bacillati</taxon>
        <taxon>Chloroflexota</taxon>
        <taxon>Ardenticatenia</taxon>
        <taxon>Candidatus Promineifilales</taxon>
        <taxon>Candidatus Promineifilaceae</taxon>
        <taxon>Candidatus Promineifilum</taxon>
    </lineage>
</organism>
<dbReference type="OrthoDB" id="9785768at2"/>
<reference evidence="3" key="1">
    <citation type="submission" date="2016-01" db="EMBL/GenBank/DDBJ databases">
        <authorList>
            <person name="Mcilroy J.S."/>
            <person name="Karst M S."/>
            <person name="Albertsen M."/>
        </authorList>
    </citation>
    <scope>NUCLEOTIDE SEQUENCE</scope>
    <source>
        <strain evidence="3">Cfx-K</strain>
    </source>
</reference>
<feature type="domain" description="Thiolase N-terminal" evidence="1">
    <location>
        <begin position="11"/>
        <end position="186"/>
    </location>
</feature>
<dbReference type="InterPro" id="IPR020616">
    <property type="entry name" value="Thiolase_N"/>
</dbReference>
<proteinExistence type="predicted"/>
<dbReference type="GO" id="GO:0016747">
    <property type="term" value="F:acyltransferase activity, transferring groups other than amino-acyl groups"/>
    <property type="evidence" value="ECO:0007669"/>
    <property type="project" value="InterPro"/>
</dbReference>
<dbReference type="RefSeq" id="WP_095043012.1">
    <property type="nucleotide sequence ID" value="NZ_LN890655.1"/>
</dbReference>
<evidence type="ECO:0008006" key="5">
    <source>
        <dbReference type="Google" id="ProtNLM"/>
    </source>
</evidence>
<sequence>MTNVSIIGLGQTDVREHWDTSIRHLAWYAIEAAMDDAHHHEIDAIYVGNMLAGQLSNQNHLGALVADFAGLRGSEALTVEAADASGGAALRQAVLAVQSGLVETALVVGVEKVTDESGAVIPAALATALDADYEAIHGQTLSGAAALLMRRYMHEYGLELADFAGFSVNAHANGAANPRAMYRNKLRPESFISATMTAAPVSLFDEAPTGDGAAAVIVTASERAADMVARPVRIVASALTTDALALHDRRDTLWLAAAETSARRAYEQAGLTPADIDVAELHDSFTILAALSLEACGFAARGRGWELARDGSIGRGGRVPISTFGGLKARGNPVGATGLYQIVEVAQQVRGTAGDCQVVGARVGLAQNLGGMGATAVTHILTCEE</sequence>
<dbReference type="CDD" id="cd00829">
    <property type="entry name" value="SCP-x_thiolase"/>
    <property type="match status" value="1"/>
</dbReference>
<dbReference type="InterPro" id="IPR055140">
    <property type="entry name" value="Thiolase_C_2"/>
</dbReference>
<dbReference type="AlphaFoldDB" id="A0A160T139"/>